<feature type="region of interest" description="Disordered" evidence="1">
    <location>
        <begin position="69"/>
        <end position="168"/>
    </location>
</feature>
<evidence type="ECO:0000256" key="1">
    <source>
        <dbReference type="SAM" id="MobiDB-lite"/>
    </source>
</evidence>
<evidence type="ECO:0000313" key="2">
    <source>
        <dbReference type="EMBL" id="DAD65261.1"/>
    </source>
</evidence>
<reference evidence="2" key="1">
    <citation type="journal article" date="2021" name="Proc. Natl. Acad. Sci. U.S.A.">
        <title>A Catalog of Tens of Thousands of Viruses from Human Metagenomes Reveals Hidden Associations with Chronic Diseases.</title>
        <authorList>
            <person name="Tisza M.J."/>
            <person name="Buck C.B."/>
        </authorList>
    </citation>
    <scope>NUCLEOTIDE SEQUENCE</scope>
    <source>
        <strain evidence="2">CtSqC25</strain>
    </source>
</reference>
<feature type="compositionally biased region" description="Low complexity" evidence="1">
    <location>
        <begin position="80"/>
        <end position="97"/>
    </location>
</feature>
<accession>A0A8S5L694</accession>
<sequence length="168" mass="18089">MYSTKEKLYHFRQLANPLAAEADLALLHEKNPQSTDFTRFDLAPCKNAEDILFALLDVADHDDIVRNRREFFSTQDTDSNDNPNPDADGGDGNPSPDVGGNNENPDAGGSDDNPNPDADTDGSGSEAPDDDEGQAADETPAVNPAEEEEAATTKKSASPKKKKKSTRK</sequence>
<dbReference type="EMBL" id="BK014639">
    <property type="protein sequence ID" value="DAD65261.1"/>
    <property type="molecule type" value="Genomic_DNA"/>
</dbReference>
<protein>
    <submittedName>
        <fullName evidence="2">Uncharacterized protein</fullName>
    </submittedName>
</protein>
<feature type="compositionally biased region" description="Basic residues" evidence="1">
    <location>
        <begin position="157"/>
        <end position="168"/>
    </location>
</feature>
<organism evidence="2">
    <name type="scientific">Siphoviridae sp. ctSqC25</name>
    <dbReference type="NCBI Taxonomy" id="2823582"/>
    <lineage>
        <taxon>Viruses</taxon>
        <taxon>Duplodnaviria</taxon>
        <taxon>Heunggongvirae</taxon>
        <taxon>Uroviricota</taxon>
        <taxon>Caudoviricetes</taxon>
    </lineage>
</organism>
<name>A0A8S5L694_9CAUD</name>
<proteinExistence type="predicted"/>